<evidence type="ECO:0000313" key="2">
    <source>
        <dbReference type="EMBL" id="GIX97032.1"/>
    </source>
</evidence>
<organism evidence="2 3">
    <name type="scientific">Caerostris darwini</name>
    <dbReference type="NCBI Taxonomy" id="1538125"/>
    <lineage>
        <taxon>Eukaryota</taxon>
        <taxon>Metazoa</taxon>
        <taxon>Ecdysozoa</taxon>
        <taxon>Arthropoda</taxon>
        <taxon>Chelicerata</taxon>
        <taxon>Arachnida</taxon>
        <taxon>Araneae</taxon>
        <taxon>Araneomorphae</taxon>
        <taxon>Entelegynae</taxon>
        <taxon>Araneoidea</taxon>
        <taxon>Araneidae</taxon>
        <taxon>Caerostris</taxon>
    </lineage>
</organism>
<comment type="caution">
    <text evidence="2">The sequence shown here is derived from an EMBL/GenBank/DDBJ whole genome shotgun (WGS) entry which is preliminary data.</text>
</comment>
<keyword evidence="1" id="KW-0472">Membrane</keyword>
<feature type="transmembrane region" description="Helical" evidence="1">
    <location>
        <begin position="46"/>
        <end position="66"/>
    </location>
</feature>
<dbReference type="Proteomes" id="UP001054837">
    <property type="component" value="Unassembled WGS sequence"/>
</dbReference>
<evidence type="ECO:0000256" key="1">
    <source>
        <dbReference type="SAM" id="Phobius"/>
    </source>
</evidence>
<keyword evidence="1" id="KW-0812">Transmembrane</keyword>
<reference evidence="2 3" key="1">
    <citation type="submission" date="2021-06" db="EMBL/GenBank/DDBJ databases">
        <title>Caerostris darwini draft genome.</title>
        <authorList>
            <person name="Kono N."/>
            <person name="Arakawa K."/>
        </authorList>
    </citation>
    <scope>NUCLEOTIDE SEQUENCE [LARGE SCALE GENOMIC DNA]</scope>
</reference>
<evidence type="ECO:0000313" key="3">
    <source>
        <dbReference type="Proteomes" id="UP001054837"/>
    </source>
</evidence>
<accession>A0AAV4PP77</accession>
<keyword evidence="1" id="KW-1133">Transmembrane helix</keyword>
<proteinExistence type="predicted"/>
<sequence>MFTSKTHARPLEKKRKSGGGRMLFCFTLRPIASFRVGKAAEDATQALLGLLCLQVLTILTFFALCCHKNGLPTDGSYLSMRIKRRNLEKNQIRLCGGKTVHKFLK</sequence>
<dbReference type="AlphaFoldDB" id="A0AAV4PP77"/>
<keyword evidence="3" id="KW-1185">Reference proteome</keyword>
<name>A0AAV4PP77_9ARAC</name>
<protein>
    <submittedName>
        <fullName evidence="2">Uncharacterized protein</fullName>
    </submittedName>
</protein>
<dbReference type="EMBL" id="BPLQ01003002">
    <property type="protein sequence ID" value="GIX97032.1"/>
    <property type="molecule type" value="Genomic_DNA"/>
</dbReference>
<gene>
    <name evidence="2" type="ORF">CDAR_95031</name>
</gene>